<name>A0AAD6BPL9_9TELE</name>
<gene>
    <name evidence="2" type="ORF">JOQ06_008974</name>
</gene>
<dbReference type="EMBL" id="JAPTMU010000002">
    <property type="protein sequence ID" value="KAJ4946931.1"/>
    <property type="molecule type" value="Genomic_DNA"/>
</dbReference>
<evidence type="ECO:0000313" key="2">
    <source>
        <dbReference type="EMBL" id="KAJ4946931.1"/>
    </source>
</evidence>
<organism evidence="2 3">
    <name type="scientific">Pogonophryne albipinna</name>
    <dbReference type="NCBI Taxonomy" id="1090488"/>
    <lineage>
        <taxon>Eukaryota</taxon>
        <taxon>Metazoa</taxon>
        <taxon>Chordata</taxon>
        <taxon>Craniata</taxon>
        <taxon>Vertebrata</taxon>
        <taxon>Euteleostomi</taxon>
        <taxon>Actinopterygii</taxon>
        <taxon>Neopterygii</taxon>
        <taxon>Teleostei</taxon>
        <taxon>Neoteleostei</taxon>
        <taxon>Acanthomorphata</taxon>
        <taxon>Eupercaria</taxon>
        <taxon>Perciformes</taxon>
        <taxon>Notothenioidei</taxon>
        <taxon>Pogonophryne</taxon>
    </lineage>
</organism>
<protein>
    <submittedName>
        <fullName evidence="2">Uncharacterized protein</fullName>
    </submittedName>
</protein>
<feature type="chain" id="PRO_5042096231" evidence="1">
    <location>
        <begin position="38"/>
        <end position="69"/>
    </location>
</feature>
<dbReference type="AlphaFoldDB" id="A0AAD6BPL9"/>
<proteinExistence type="predicted"/>
<evidence type="ECO:0000256" key="1">
    <source>
        <dbReference type="SAM" id="SignalP"/>
    </source>
</evidence>
<dbReference type="Proteomes" id="UP001219934">
    <property type="component" value="Unassembled WGS sequence"/>
</dbReference>
<keyword evidence="3" id="KW-1185">Reference proteome</keyword>
<accession>A0AAD6BPL9</accession>
<sequence>MASGPSCPPVGRRLRLKELLLGPLLVLLVSGLEPVLCQKVYTNTWAVHIPGADDPFHVPVTLCRHPSPQ</sequence>
<evidence type="ECO:0000313" key="3">
    <source>
        <dbReference type="Proteomes" id="UP001219934"/>
    </source>
</evidence>
<feature type="signal peptide" evidence="1">
    <location>
        <begin position="1"/>
        <end position="37"/>
    </location>
</feature>
<reference evidence="2" key="1">
    <citation type="submission" date="2022-11" db="EMBL/GenBank/DDBJ databases">
        <title>Chromosome-level genome of Pogonophryne albipinna.</title>
        <authorList>
            <person name="Jo E."/>
        </authorList>
    </citation>
    <scope>NUCLEOTIDE SEQUENCE</scope>
    <source>
        <strain evidence="2">SGF0006</strain>
        <tissue evidence="2">Muscle</tissue>
    </source>
</reference>
<keyword evidence="1" id="KW-0732">Signal</keyword>
<comment type="caution">
    <text evidence="2">The sequence shown here is derived from an EMBL/GenBank/DDBJ whole genome shotgun (WGS) entry which is preliminary data.</text>
</comment>